<feature type="transmembrane region" description="Helical" evidence="1">
    <location>
        <begin position="32"/>
        <end position="52"/>
    </location>
</feature>
<keyword evidence="1" id="KW-0812">Transmembrane</keyword>
<keyword evidence="1" id="KW-1133">Transmembrane helix</keyword>
<reference evidence="2 3" key="1">
    <citation type="journal article" date="2015" name="Genome Announc.">
        <title>Complete Genome Sequence of Spiroplasma cantharicola CC-1T (DSM 21588), a Bacterium Isolated from Soldier Beetle (Cantharis carolinus).</title>
        <authorList>
            <person name="Lo W.S."/>
            <person name="Liu P.Y."/>
            <person name="Kuo C.H."/>
        </authorList>
    </citation>
    <scope>NUCLEOTIDE SEQUENCE [LARGE SCALE GENOMIC DNA]</scope>
    <source>
        <strain evidence="2 3">CC-1</strain>
    </source>
</reference>
<dbReference type="KEGG" id="scj:SCANT_v1c04030"/>
<evidence type="ECO:0000313" key="3">
    <source>
        <dbReference type="Proteomes" id="UP000063919"/>
    </source>
</evidence>
<evidence type="ECO:0000313" key="2">
    <source>
        <dbReference type="EMBL" id="ALD66313.1"/>
    </source>
</evidence>
<accession>A0A0M5KEF8</accession>
<gene>
    <name evidence="2" type="ORF">SCANT_v1c04030</name>
</gene>
<feature type="transmembrane region" description="Helical" evidence="1">
    <location>
        <begin position="7"/>
        <end position="26"/>
    </location>
</feature>
<keyword evidence="1" id="KW-0472">Membrane</keyword>
<name>A0A0M5KEF8_9MOLU</name>
<organism evidence="2 3">
    <name type="scientific">Spiroplasma cantharicola</name>
    <dbReference type="NCBI Taxonomy" id="362837"/>
    <lineage>
        <taxon>Bacteria</taxon>
        <taxon>Bacillati</taxon>
        <taxon>Mycoplasmatota</taxon>
        <taxon>Mollicutes</taxon>
        <taxon>Entomoplasmatales</taxon>
        <taxon>Spiroplasmataceae</taxon>
        <taxon>Spiroplasma</taxon>
    </lineage>
</organism>
<keyword evidence="3" id="KW-1185">Reference proteome</keyword>
<dbReference type="STRING" id="362837.SCANT_v1c04030"/>
<dbReference type="RefSeq" id="WP_053946072.1">
    <property type="nucleotide sequence ID" value="NZ_CP012622.1"/>
</dbReference>
<dbReference type="EMBL" id="CP012622">
    <property type="protein sequence ID" value="ALD66313.1"/>
    <property type="molecule type" value="Genomic_DNA"/>
</dbReference>
<dbReference type="PATRIC" id="fig|362837.3.peg.406"/>
<proteinExistence type="predicted"/>
<sequence length="59" mass="6646">MKDKSALLLIILLILAIIPGVVYWLLHPQHKLITLILLLILAIIPGVLYLIWPKGGYAY</sequence>
<dbReference type="Proteomes" id="UP000063919">
    <property type="component" value="Chromosome"/>
</dbReference>
<evidence type="ECO:0000256" key="1">
    <source>
        <dbReference type="SAM" id="Phobius"/>
    </source>
</evidence>
<dbReference type="AlphaFoldDB" id="A0A0M5KEF8"/>
<protein>
    <submittedName>
        <fullName evidence="2">Uncharacterized protein</fullName>
    </submittedName>
</protein>